<proteinExistence type="predicted"/>
<dbReference type="STRING" id="27835.A0A0N4YY82"/>
<dbReference type="PROSITE" id="PS50279">
    <property type="entry name" value="BPTI_KUNITZ_2"/>
    <property type="match status" value="1"/>
</dbReference>
<keyword evidence="4" id="KW-0732">Signal</keyword>
<feature type="signal peptide" evidence="4">
    <location>
        <begin position="1"/>
        <end position="15"/>
    </location>
</feature>
<name>A0A0N4YY82_NIPBR</name>
<sequence length="182" mass="20426">MFLLTIAIVVRLVFSSDYGISVHVQRRSPQSATTASDLCQMAVDKGTCSRDLIRYYYDPTVDECKRFSYSGCGGNANRFMRRTNCRSRCVKGTTHKPVPLGEPITGKSEVLTNHIATANIRNCPHCDPLFGICVDGECGCIAGFRKLGKICIGLRFRHQRMRRQDDLSCEFPMREHNGVVPM</sequence>
<gene>
    <name evidence="6" type="ORF">NBR_LOCUS22205</name>
</gene>
<dbReference type="FunFam" id="4.10.410.10:FF:000027">
    <property type="entry name" value="Si:dkeyp-73b11.8"/>
    <property type="match status" value="1"/>
</dbReference>
<keyword evidence="2" id="KW-0722">Serine protease inhibitor</keyword>
<evidence type="ECO:0000256" key="4">
    <source>
        <dbReference type="SAM" id="SignalP"/>
    </source>
</evidence>
<evidence type="ECO:0000313" key="7">
    <source>
        <dbReference type="Proteomes" id="UP000271162"/>
    </source>
</evidence>
<dbReference type="GO" id="GO:0004867">
    <property type="term" value="F:serine-type endopeptidase inhibitor activity"/>
    <property type="evidence" value="ECO:0007669"/>
    <property type="project" value="UniProtKB-KW"/>
</dbReference>
<dbReference type="Pfam" id="PF00014">
    <property type="entry name" value="Kunitz_BPTI"/>
    <property type="match status" value="1"/>
</dbReference>
<dbReference type="AlphaFoldDB" id="A0A0N4YY82"/>
<dbReference type="PANTHER" id="PTHR10083">
    <property type="entry name" value="KUNITZ-TYPE PROTEASE INHIBITOR-RELATED"/>
    <property type="match status" value="1"/>
</dbReference>
<accession>A0A0N4YY82</accession>
<evidence type="ECO:0000256" key="2">
    <source>
        <dbReference type="ARBA" id="ARBA00022900"/>
    </source>
</evidence>
<dbReference type="SMART" id="SM00131">
    <property type="entry name" value="KU"/>
    <property type="match status" value="1"/>
</dbReference>
<dbReference type="SUPFAM" id="SSF57362">
    <property type="entry name" value="BPTI-like"/>
    <property type="match status" value="1"/>
</dbReference>
<reference evidence="8" key="1">
    <citation type="submission" date="2017-02" db="UniProtKB">
        <authorList>
            <consortium name="WormBaseParasite"/>
        </authorList>
    </citation>
    <scope>IDENTIFICATION</scope>
</reference>
<dbReference type="GO" id="GO:0005615">
    <property type="term" value="C:extracellular space"/>
    <property type="evidence" value="ECO:0007669"/>
    <property type="project" value="TreeGrafter"/>
</dbReference>
<reference evidence="6 7" key="2">
    <citation type="submission" date="2018-11" db="EMBL/GenBank/DDBJ databases">
        <authorList>
            <consortium name="Pathogen Informatics"/>
        </authorList>
    </citation>
    <scope>NUCLEOTIDE SEQUENCE [LARGE SCALE GENOMIC DNA]</scope>
</reference>
<dbReference type="InterPro" id="IPR002223">
    <property type="entry name" value="Kunitz_BPTI"/>
</dbReference>
<feature type="domain" description="BPTI/Kunitz inhibitor" evidence="5">
    <location>
        <begin position="39"/>
        <end position="89"/>
    </location>
</feature>
<dbReference type="Gene3D" id="4.10.410.10">
    <property type="entry name" value="Pancreatic trypsin inhibitor Kunitz domain"/>
    <property type="match status" value="1"/>
</dbReference>
<dbReference type="CDD" id="cd00109">
    <property type="entry name" value="Kunitz-type"/>
    <property type="match status" value="1"/>
</dbReference>
<dbReference type="InterPro" id="IPR036880">
    <property type="entry name" value="Kunitz_BPTI_sf"/>
</dbReference>
<keyword evidence="1" id="KW-0646">Protease inhibitor</keyword>
<evidence type="ECO:0000256" key="3">
    <source>
        <dbReference type="ARBA" id="ARBA00023157"/>
    </source>
</evidence>
<dbReference type="WBParaSite" id="NBR_0002220401-mRNA-1">
    <property type="protein sequence ID" value="NBR_0002220401-mRNA-1"/>
    <property type="gene ID" value="NBR_0002220401"/>
</dbReference>
<dbReference type="InterPro" id="IPR050098">
    <property type="entry name" value="TFPI/VKTCI-like"/>
</dbReference>
<keyword evidence="3" id="KW-1015">Disulfide bond</keyword>
<organism evidence="8">
    <name type="scientific">Nippostrongylus brasiliensis</name>
    <name type="common">Rat hookworm</name>
    <dbReference type="NCBI Taxonomy" id="27835"/>
    <lineage>
        <taxon>Eukaryota</taxon>
        <taxon>Metazoa</taxon>
        <taxon>Ecdysozoa</taxon>
        <taxon>Nematoda</taxon>
        <taxon>Chromadorea</taxon>
        <taxon>Rhabditida</taxon>
        <taxon>Rhabditina</taxon>
        <taxon>Rhabditomorpha</taxon>
        <taxon>Strongyloidea</taxon>
        <taxon>Heligmosomidae</taxon>
        <taxon>Nippostrongylus</taxon>
    </lineage>
</organism>
<dbReference type="EMBL" id="UYSL01027569">
    <property type="protein sequence ID" value="VDL86867.1"/>
    <property type="molecule type" value="Genomic_DNA"/>
</dbReference>
<evidence type="ECO:0000259" key="5">
    <source>
        <dbReference type="PROSITE" id="PS50279"/>
    </source>
</evidence>
<dbReference type="Proteomes" id="UP000271162">
    <property type="component" value="Unassembled WGS sequence"/>
</dbReference>
<dbReference type="PRINTS" id="PR00759">
    <property type="entry name" value="BASICPTASE"/>
</dbReference>
<dbReference type="PANTHER" id="PTHR10083:SF374">
    <property type="entry name" value="BPTI_KUNITZ INHIBITOR DOMAIN-CONTAINING PROTEIN"/>
    <property type="match status" value="1"/>
</dbReference>
<protein>
    <submittedName>
        <fullName evidence="8">BPTI/Kunitz inhibitor domain-containing protein</fullName>
    </submittedName>
</protein>
<dbReference type="PROSITE" id="PS00280">
    <property type="entry name" value="BPTI_KUNITZ_1"/>
    <property type="match status" value="1"/>
</dbReference>
<dbReference type="InterPro" id="IPR020901">
    <property type="entry name" value="Prtase_inh_Kunz-CS"/>
</dbReference>
<evidence type="ECO:0000313" key="6">
    <source>
        <dbReference type="EMBL" id="VDL86867.1"/>
    </source>
</evidence>
<feature type="chain" id="PRO_5043126197" evidence="4">
    <location>
        <begin position="16"/>
        <end position="182"/>
    </location>
</feature>
<keyword evidence="7" id="KW-1185">Reference proteome</keyword>
<evidence type="ECO:0000313" key="8">
    <source>
        <dbReference type="WBParaSite" id="NBR_0002220401-mRNA-1"/>
    </source>
</evidence>
<evidence type="ECO:0000256" key="1">
    <source>
        <dbReference type="ARBA" id="ARBA00022690"/>
    </source>
</evidence>